<evidence type="ECO:0000256" key="2">
    <source>
        <dbReference type="SAM" id="SignalP"/>
    </source>
</evidence>
<sequence>MQLRVSPLFFALFALALFSVAVSAAQPIEYRSDSPIDESSIPVPSGSISGSPVIAVVHGDSSPRKEDLIVGKDSEKSPLDQLS</sequence>
<organism evidence="3 4">
    <name type="scientific">Steinernema carpocapsae</name>
    <name type="common">Entomopathogenic nematode</name>
    <dbReference type="NCBI Taxonomy" id="34508"/>
    <lineage>
        <taxon>Eukaryota</taxon>
        <taxon>Metazoa</taxon>
        <taxon>Ecdysozoa</taxon>
        <taxon>Nematoda</taxon>
        <taxon>Chromadorea</taxon>
        <taxon>Rhabditida</taxon>
        <taxon>Tylenchina</taxon>
        <taxon>Panagrolaimomorpha</taxon>
        <taxon>Strongyloidoidea</taxon>
        <taxon>Steinernematidae</taxon>
        <taxon>Steinernema</taxon>
    </lineage>
</organism>
<dbReference type="Proteomes" id="UP000298663">
    <property type="component" value="Unassembled WGS sequence"/>
</dbReference>
<reference evidence="3 4" key="2">
    <citation type="journal article" date="2019" name="G3 (Bethesda)">
        <title>Hybrid Assembly of the Genome of the Entomopathogenic Nematode Steinernema carpocapsae Identifies the X-Chromosome.</title>
        <authorList>
            <person name="Serra L."/>
            <person name="Macchietto M."/>
            <person name="Macias-Munoz A."/>
            <person name="McGill C.J."/>
            <person name="Rodriguez I.M."/>
            <person name="Rodriguez B."/>
            <person name="Murad R."/>
            <person name="Mortazavi A."/>
        </authorList>
    </citation>
    <scope>NUCLEOTIDE SEQUENCE [LARGE SCALE GENOMIC DNA]</scope>
    <source>
        <strain evidence="3 4">ALL</strain>
    </source>
</reference>
<comment type="caution">
    <text evidence="3">The sequence shown here is derived from an EMBL/GenBank/DDBJ whole genome shotgun (WGS) entry which is preliminary data.</text>
</comment>
<reference evidence="3 4" key="1">
    <citation type="journal article" date="2015" name="Genome Biol.">
        <title>Comparative genomics of Steinernema reveals deeply conserved gene regulatory networks.</title>
        <authorList>
            <person name="Dillman A.R."/>
            <person name="Macchietto M."/>
            <person name="Porter C.F."/>
            <person name="Rogers A."/>
            <person name="Williams B."/>
            <person name="Antoshechkin I."/>
            <person name="Lee M.M."/>
            <person name="Goodwin Z."/>
            <person name="Lu X."/>
            <person name="Lewis E.E."/>
            <person name="Goodrich-Blair H."/>
            <person name="Stock S.P."/>
            <person name="Adams B.J."/>
            <person name="Sternberg P.W."/>
            <person name="Mortazavi A."/>
        </authorList>
    </citation>
    <scope>NUCLEOTIDE SEQUENCE [LARGE SCALE GENOMIC DNA]</scope>
    <source>
        <strain evidence="3 4">ALL</strain>
    </source>
</reference>
<gene>
    <name evidence="3" type="ORF">L596_016192</name>
</gene>
<keyword evidence="4" id="KW-1185">Reference proteome</keyword>
<feature type="signal peptide" evidence="2">
    <location>
        <begin position="1"/>
        <end position="24"/>
    </location>
</feature>
<dbReference type="EMBL" id="AZBU02000004">
    <property type="protein sequence ID" value="TKR82472.1"/>
    <property type="molecule type" value="Genomic_DNA"/>
</dbReference>
<feature type="compositionally biased region" description="Basic and acidic residues" evidence="1">
    <location>
        <begin position="61"/>
        <end position="83"/>
    </location>
</feature>
<feature type="region of interest" description="Disordered" evidence="1">
    <location>
        <begin position="58"/>
        <end position="83"/>
    </location>
</feature>
<keyword evidence="2" id="KW-0732">Signal</keyword>
<proteinExistence type="predicted"/>
<name>A0A4U5NI86_STECR</name>
<evidence type="ECO:0000256" key="1">
    <source>
        <dbReference type="SAM" id="MobiDB-lite"/>
    </source>
</evidence>
<feature type="chain" id="PRO_5020319700" evidence="2">
    <location>
        <begin position="25"/>
        <end position="83"/>
    </location>
</feature>
<accession>A0A4U5NI86</accession>
<evidence type="ECO:0000313" key="3">
    <source>
        <dbReference type="EMBL" id="TKR82472.1"/>
    </source>
</evidence>
<protein>
    <submittedName>
        <fullName evidence="3">Uncharacterized protein</fullName>
    </submittedName>
</protein>
<evidence type="ECO:0000313" key="4">
    <source>
        <dbReference type="Proteomes" id="UP000298663"/>
    </source>
</evidence>
<dbReference type="AlphaFoldDB" id="A0A4U5NI86"/>